<dbReference type="PROSITE" id="PS01173">
    <property type="entry name" value="LIPASE_GDXG_HIS"/>
    <property type="match status" value="1"/>
</dbReference>
<dbReference type="SUPFAM" id="SSF53474">
    <property type="entry name" value="alpha/beta-Hydrolases"/>
    <property type="match status" value="1"/>
</dbReference>
<evidence type="ECO:0000313" key="6">
    <source>
        <dbReference type="Proteomes" id="UP001151516"/>
    </source>
</evidence>
<dbReference type="PROSITE" id="PS01174">
    <property type="entry name" value="LIPASE_GDXG_SER"/>
    <property type="match status" value="1"/>
</dbReference>
<protein>
    <recommendedName>
        <fullName evidence="4">Alpha/beta hydrolase fold-3 domain-containing protein</fullName>
    </recommendedName>
</protein>
<dbReference type="OrthoDB" id="408631at2759"/>
<comment type="similarity">
    <text evidence="1">Belongs to the 'GDXG' lipolytic enzyme family.</text>
</comment>
<dbReference type="GO" id="GO:0016787">
    <property type="term" value="F:hydrolase activity"/>
    <property type="evidence" value="ECO:0007669"/>
    <property type="project" value="UniProtKB-KW"/>
</dbReference>
<evidence type="ECO:0000256" key="2">
    <source>
        <dbReference type="ARBA" id="ARBA00022801"/>
    </source>
</evidence>
<dbReference type="Proteomes" id="UP001151516">
    <property type="component" value="Unassembled WGS sequence"/>
</dbReference>
<dbReference type="AlphaFoldDB" id="A0A9W8GSL0"/>
<feature type="domain" description="Alpha/beta hydrolase fold-3" evidence="4">
    <location>
        <begin position="167"/>
        <end position="384"/>
    </location>
</feature>
<organism evidence="5 6">
    <name type="scientific">Coemansia spiralis</name>
    <dbReference type="NCBI Taxonomy" id="417178"/>
    <lineage>
        <taxon>Eukaryota</taxon>
        <taxon>Fungi</taxon>
        <taxon>Fungi incertae sedis</taxon>
        <taxon>Zoopagomycota</taxon>
        <taxon>Kickxellomycotina</taxon>
        <taxon>Kickxellomycetes</taxon>
        <taxon>Kickxellales</taxon>
        <taxon>Kickxellaceae</taxon>
        <taxon>Coemansia</taxon>
    </lineage>
</organism>
<evidence type="ECO:0000256" key="1">
    <source>
        <dbReference type="ARBA" id="ARBA00010515"/>
    </source>
</evidence>
<dbReference type="Pfam" id="PF07859">
    <property type="entry name" value="Abhydrolase_3"/>
    <property type="match status" value="1"/>
</dbReference>
<sequence>MSDILSKTMFIAGVVASAARSTASYYIRGPRCAKWPLLFQIRRDVMHRTIASNLKRSPVEADIEQIDFELIAKHNQKWDLPATKVPPDMGAYRSASIRVADIDVDPDLFAGAGPAESGLRALVARDRVEGGREVPYELTAPISMLGEGSDVERAFTCAPIDASENIVLYVHGGAYRYGSPASHRGLTGRLSGLSGLRFVSVDYRLAPLHPYPSQLHDAYVAFLFLLRQGFKAQNIVLAGDSAGGNLALALLLLLRHTGIAHTVCGLVLLSPWTDLVSSRSSVERNAKYDYLAGPPLSSPLAPARLFYAPGRRYSQELVEEMSHPLVSPVNGSFEGFPPTLIQAGDRELLVDDIAQLHENLLRDNPDRGNSYIYECYADMVHVFHQFMELSDAAVAFASAGKFIKGL</sequence>
<comment type="caution">
    <text evidence="5">The sequence shown here is derived from an EMBL/GenBank/DDBJ whole genome shotgun (WGS) entry which is preliminary data.</text>
</comment>
<dbReference type="PANTHER" id="PTHR48081">
    <property type="entry name" value="AB HYDROLASE SUPERFAMILY PROTEIN C4A8.06C"/>
    <property type="match status" value="1"/>
</dbReference>
<dbReference type="InterPro" id="IPR013094">
    <property type="entry name" value="AB_hydrolase_3"/>
</dbReference>
<dbReference type="PANTHER" id="PTHR48081:SF8">
    <property type="entry name" value="ALPHA_BETA HYDROLASE FOLD-3 DOMAIN-CONTAINING PROTEIN-RELATED"/>
    <property type="match status" value="1"/>
</dbReference>
<keyword evidence="6" id="KW-1185">Reference proteome</keyword>
<dbReference type="InterPro" id="IPR002168">
    <property type="entry name" value="Lipase_GDXG_HIS_AS"/>
</dbReference>
<accession>A0A9W8GSL0</accession>
<dbReference type="InterPro" id="IPR029058">
    <property type="entry name" value="AB_hydrolase_fold"/>
</dbReference>
<dbReference type="InterPro" id="IPR050300">
    <property type="entry name" value="GDXG_lipolytic_enzyme"/>
</dbReference>
<gene>
    <name evidence="5" type="ORF">IWW39_000082</name>
</gene>
<keyword evidence="2" id="KW-0378">Hydrolase</keyword>
<name>A0A9W8GSL0_9FUNG</name>
<evidence type="ECO:0000256" key="3">
    <source>
        <dbReference type="PROSITE-ProRule" id="PRU10038"/>
    </source>
</evidence>
<dbReference type="EMBL" id="JANBTX010000001">
    <property type="protein sequence ID" value="KAJ2691397.1"/>
    <property type="molecule type" value="Genomic_DNA"/>
</dbReference>
<proteinExistence type="inferred from homology"/>
<evidence type="ECO:0000259" key="4">
    <source>
        <dbReference type="Pfam" id="PF07859"/>
    </source>
</evidence>
<evidence type="ECO:0000313" key="5">
    <source>
        <dbReference type="EMBL" id="KAJ2691397.1"/>
    </source>
</evidence>
<dbReference type="Gene3D" id="3.40.50.1820">
    <property type="entry name" value="alpha/beta hydrolase"/>
    <property type="match status" value="1"/>
</dbReference>
<dbReference type="InterPro" id="IPR033140">
    <property type="entry name" value="Lipase_GDXG_put_SER_AS"/>
</dbReference>
<feature type="active site" evidence="3">
    <location>
        <position position="241"/>
    </location>
</feature>
<reference evidence="5" key="1">
    <citation type="submission" date="2022-07" db="EMBL/GenBank/DDBJ databases">
        <title>Phylogenomic reconstructions and comparative analyses of Kickxellomycotina fungi.</title>
        <authorList>
            <person name="Reynolds N.K."/>
            <person name="Stajich J.E."/>
            <person name="Barry K."/>
            <person name="Grigoriev I.V."/>
            <person name="Crous P."/>
            <person name="Smith M.E."/>
        </authorList>
    </citation>
    <scope>NUCLEOTIDE SEQUENCE</scope>
    <source>
        <strain evidence="5">CBS 109367</strain>
    </source>
</reference>